<feature type="transmembrane region" description="Helical" evidence="1">
    <location>
        <begin position="391"/>
        <end position="416"/>
    </location>
</feature>
<dbReference type="STRING" id="28136.SAMN02745202_00479"/>
<proteinExistence type="predicted"/>
<accession>A0A1T4LPN4</accession>
<evidence type="ECO:0000256" key="1">
    <source>
        <dbReference type="SAM" id="Phobius"/>
    </source>
</evidence>
<protein>
    <recommendedName>
        <fullName evidence="2">DUF6377 domain-containing protein</fullName>
    </recommendedName>
</protein>
<dbReference type="EMBL" id="FUXK01000004">
    <property type="protein sequence ID" value="SJZ56597.1"/>
    <property type="molecule type" value="Genomic_DNA"/>
</dbReference>
<keyword evidence="1" id="KW-1133">Transmembrane helix</keyword>
<keyword evidence="1" id="KW-0472">Membrane</keyword>
<dbReference type="eggNOG" id="COG4735">
    <property type="taxonomic scope" value="Bacteria"/>
</dbReference>
<feature type="domain" description="DUF6377" evidence="2">
    <location>
        <begin position="322"/>
        <end position="575"/>
    </location>
</feature>
<organism evidence="3 4">
    <name type="scientific">Segatella oulorum</name>
    <dbReference type="NCBI Taxonomy" id="28136"/>
    <lineage>
        <taxon>Bacteria</taxon>
        <taxon>Pseudomonadati</taxon>
        <taxon>Bacteroidota</taxon>
        <taxon>Bacteroidia</taxon>
        <taxon>Bacteroidales</taxon>
        <taxon>Prevotellaceae</taxon>
        <taxon>Segatella</taxon>
    </lineage>
</organism>
<gene>
    <name evidence="3" type="ORF">SAMN02745202_00479</name>
</gene>
<evidence type="ECO:0000313" key="3">
    <source>
        <dbReference type="EMBL" id="SJZ56597.1"/>
    </source>
</evidence>
<dbReference type="RefSeq" id="WP_159102029.1">
    <property type="nucleotide sequence ID" value="NZ_FUXK01000004.1"/>
</dbReference>
<dbReference type="Pfam" id="PF19904">
    <property type="entry name" value="DUF6377"/>
    <property type="match status" value="1"/>
</dbReference>
<dbReference type="Proteomes" id="UP000190065">
    <property type="component" value="Unassembled WGS sequence"/>
</dbReference>
<keyword evidence="1" id="KW-0812">Transmembrane</keyword>
<name>A0A1T4LPN4_9BACT</name>
<dbReference type="InterPro" id="IPR045957">
    <property type="entry name" value="DUF6377"/>
</dbReference>
<evidence type="ECO:0000259" key="2">
    <source>
        <dbReference type="Pfam" id="PF19904"/>
    </source>
</evidence>
<sequence length="624" mass="72356">MLKLNPHRSADRLLMLLDGNHRFPSIFHLLVGILSIVFSRHNPPCLRQDNNPSALPSNGICTSTNNRWGLKLCLKRVWIALLLFGTMGLSAKNSPQTLHLLDSLDGVLKQRKAILNKKKVVINDLKRGVHEASTSGALTLKYEQIATEYLHFNGDSAIAYAQKAVETARNVQERKLFLSAQLTLLQAYTRQGAMGKAYELMGQIGDIAQFPPDMCELYANILLDFYMRLSGNNSIKYHPNPDAKAAWKAYSRYLIPHSADYYYYQTICLSQHYEPQLEAILKRVSQPSFLAAKLYFALAVQYMQRGNREKGYQNLLLSAINDVQMANTEMMSLLYLLQTPLIECNLHRAYSYMQVCADNAIRYHDMQRALKIVEIQSTINKRLEEQRQQQITILIVVAILFFVALIVSLIESFIIASRGKKLKKVIEKLKISYQKQSELTEEQQRFCQQLQAVNNRISNRAHVYRQDFLNVYRLISTYISIEKNIQKEVVNLLKVHQINKVMRMFDSHEYIEEQLKQFYTHFDHAFLRMYPDYIRRINRLIKVENRFDEQRENLTTALRVYALMVLGVTDSVRIAAFLHLSSQTVYNYRLKMRRFPAIGEKAFDEAVCHLYDHKGVADESPFER</sequence>
<reference evidence="3 4" key="1">
    <citation type="submission" date="2017-02" db="EMBL/GenBank/DDBJ databases">
        <authorList>
            <person name="Peterson S.W."/>
        </authorList>
    </citation>
    <scope>NUCLEOTIDE SEQUENCE [LARGE SCALE GENOMIC DNA]</scope>
    <source>
        <strain evidence="3 4">ATCC 43324</strain>
    </source>
</reference>
<dbReference type="AlphaFoldDB" id="A0A1T4LPN4"/>
<evidence type="ECO:0000313" key="4">
    <source>
        <dbReference type="Proteomes" id="UP000190065"/>
    </source>
</evidence>